<name>A0A0R2F340_9LACO</name>
<dbReference type="EMBL" id="AYZJ01000029">
    <property type="protein sequence ID" value="KRN22976.1"/>
    <property type="molecule type" value="Genomic_DNA"/>
</dbReference>
<accession>A0A0R2F340</accession>
<dbReference type="PATRIC" id="fig|1423730.4.peg.1691"/>
<evidence type="ECO:0000313" key="2">
    <source>
        <dbReference type="EMBL" id="KRN22976.1"/>
    </source>
</evidence>
<feature type="domain" description="RNA polymerase sigma-70 region 2" evidence="1">
    <location>
        <begin position="25"/>
        <end position="92"/>
    </location>
</feature>
<dbReference type="InterPro" id="IPR007627">
    <property type="entry name" value="RNA_pol_sigma70_r2"/>
</dbReference>
<dbReference type="STRING" id="1423730.FC75_GL001614"/>
<dbReference type="NCBIfam" id="TIGR02937">
    <property type="entry name" value="sigma70-ECF"/>
    <property type="match status" value="1"/>
</dbReference>
<dbReference type="InterPro" id="IPR014284">
    <property type="entry name" value="RNA_pol_sigma-70_dom"/>
</dbReference>
<proteinExistence type="predicted"/>
<protein>
    <submittedName>
        <fullName evidence="2">Competence-specific sigma factor ComX</fullName>
    </submittedName>
</protein>
<dbReference type="Proteomes" id="UP000050865">
    <property type="component" value="Unassembled WGS sequence"/>
</dbReference>
<dbReference type="SUPFAM" id="SSF88946">
    <property type="entry name" value="Sigma2 domain of RNA polymerase sigma factors"/>
    <property type="match status" value="1"/>
</dbReference>
<evidence type="ECO:0000259" key="1">
    <source>
        <dbReference type="Pfam" id="PF04542"/>
    </source>
</evidence>
<sequence length="183" mass="20879">MQIMTPEEILMIHQAATDSDLFAQLFAQYKPLVLTVLKSYYIRDYTRDDWLQEARIAMLKAIARYDGTAGSKFGPFYRLVLLSHIRSLLRKHLAQKRAADTTAMVMANPGAILPPSFASGQRIEDNLVLRSELAGYVDGLSPLERRGLLVVLENSDQATRQAYRRAIERSKVKLTRYFDEQLN</sequence>
<dbReference type="AlphaFoldDB" id="A0A0R2F340"/>
<keyword evidence="3" id="KW-1185">Reference proteome</keyword>
<dbReference type="GO" id="GO:0003700">
    <property type="term" value="F:DNA-binding transcription factor activity"/>
    <property type="evidence" value="ECO:0007669"/>
    <property type="project" value="InterPro"/>
</dbReference>
<comment type="caution">
    <text evidence="2">The sequence shown here is derived from an EMBL/GenBank/DDBJ whole genome shotgun (WGS) entry which is preliminary data.</text>
</comment>
<gene>
    <name evidence="2" type="ORF">FC75_GL001614</name>
</gene>
<evidence type="ECO:0000313" key="3">
    <source>
        <dbReference type="Proteomes" id="UP000050865"/>
    </source>
</evidence>
<dbReference type="GO" id="GO:0006352">
    <property type="term" value="P:DNA-templated transcription initiation"/>
    <property type="evidence" value="ECO:0007669"/>
    <property type="project" value="InterPro"/>
</dbReference>
<organism evidence="2 3">
    <name type="scientific">Lacticaseibacillus camelliae DSM 22697 = JCM 13995</name>
    <dbReference type="NCBI Taxonomy" id="1423730"/>
    <lineage>
        <taxon>Bacteria</taxon>
        <taxon>Bacillati</taxon>
        <taxon>Bacillota</taxon>
        <taxon>Bacilli</taxon>
        <taxon>Lactobacillales</taxon>
        <taxon>Lactobacillaceae</taxon>
        <taxon>Lacticaseibacillus</taxon>
    </lineage>
</organism>
<dbReference type="Pfam" id="PF04542">
    <property type="entry name" value="Sigma70_r2"/>
    <property type="match status" value="1"/>
</dbReference>
<dbReference type="InterPro" id="IPR013325">
    <property type="entry name" value="RNA_pol_sigma_r2"/>
</dbReference>
<dbReference type="Gene3D" id="1.10.1740.10">
    <property type="match status" value="1"/>
</dbReference>
<reference evidence="2 3" key="1">
    <citation type="journal article" date="2015" name="Genome Announc.">
        <title>Expanding the biotechnology potential of lactobacilli through comparative genomics of 213 strains and associated genera.</title>
        <authorList>
            <person name="Sun Z."/>
            <person name="Harris H.M."/>
            <person name="McCann A."/>
            <person name="Guo C."/>
            <person name="Argimon S."/>
            <person name="Zhang W."/>
            <person name="Yang X."/>
            <person name="Jeffery I.B."/>
            <person name="Cooney J.C."/>
            <person name="Kagawa T.F."/>
            <person name="Liu W."/>
            <person name="Song Y."/>
            <person name="Salvetti E."/>
            <person name="Wrobel A."/>
            <person name="Rasinkangas P."/>
            <person name="Parkhill J."/>
            <person name="Rea M.C."/>
            <person name="O'Sullivan O."/>
            <person name="Ritari J."/>
            <person name="Douillard F.P."/>
            <person name="Paul Ross R."/>
            <person name="Yang R."/>
            <person name="Briner A.E."/>
            <person name="Felis G.E."/>
            <person name="de Vos W.M."/>
            <person name="Barrangou R."/>
            <person name="Klaenhammer T.R."/>
            <person name="Caufield P.W."/>
            <person name="Cui Y."/>
            <person name="Zhang H."/>
            <person name="O'Toole P.W."/>
        </authorList>
    </citation>
    <scope>NUCLEOTIDE SEQUENCE [LARGE SCALE GENOMIC DNA]</scope>
    <source>
        <strain evidence="2 3">DSM 22697</strain>
    </source>
</reference>